<evidence type="ECO:0008006" key="4">
    <source>
        <dbReference type="Google" id="ProtNLM"/>
    </source>
</evidence>
<dbReference type="InterPro" id="IPR008969">
    <property type="entry name" value="CarboxyPept-like_regulatory"/>
</dbReference>
<name>A0A1F7KFA2_9BACT</name>
<dbReference type="Pfam" id="PF12666">
    <property type="entry name" value="PrgI"/>
    <property type="match status" value="1"/>
</dbReference>
<dbReference type="EMBL" id="MGBG01000006">
    <property type="protein sequence ID" value="OGK66527.1"/>
    <property type="molecule type" value="Genomic_DNA"/>
</dbReference>
<comment type="caution">
    <text evidence="2">The sequence shown here is derived from an EMBL/GenBank/DDBJ whole genome shotgun (WGS) entry which is preliminary data.</text>
</comment>
<organism evidence="2 3">
    <name type="scientific">Candidatus Roizmanbacteria bacterium RIFOXYA1_FULL_41_12</name>
    <dbReference type="NCBI Taxonomy" id="1802082"/>
    <lineage>
        <taxon>Bacteria</taxon>
        <taxon>Candidatus Roizmaniibacteriota</taxon>
    </lineage>
</organism>
<dbReference type="InterPro" id="IPR024414">
    <property type="entry name" value="Uncharacterised_PrgI"/>
</dbReference>
<proteinExistence type="predicted"/>
<evidence type="ECO:0000313" key="3">
    <source>
        <dbReference type="Proteomes" id="UP000178450"/>
    </source>
</evidence>
<feature type="transmembrane region" description="Helical" evidence="1">
    <location>
        <begin position="47"/>
        <end position="69"/>
    </location>
</feature>
<feature type="transmembrane region" description="Helical" evidence="1">
    <location>
        <begin position="21"/>
        <end position="41"/>
    </location>
</feature>
<dbReference type="Proteomes" id="UP000178450">
    <property type="component" value="Unassembled WGS sequence"/>
</dbReference>
<reference evidence="2 3" key="1">
    <citation type="journal article" date="2016" name="Nat. Commun.">
        <title>Thousands of microbial genomes shed light on interconnected biogeochemical processes in an aquifer system.</title>
        <authorList>
            <person name="Anantharaman K."/>
            <person name="Brown C.T."/>
            <person name="Hug L.A."/>
            <person name="Sharon I."/>
            <person name="Castelle C.J."/>
            <person name="Probst A.J."/>
            <person name="Thomas B.C."/>
            <person name="Singh A."/>
            <person name="Wilkins M.J."/>
            <person name="Karaoz U."/>
            <person name="Brodie E.L."/>
            <person name="Williams K.H."/>
            <person name="Hubbard S.S."/>
            <person name="Banfield J.F."/>
        </authorList>
    </citation>
    <scope>NUCLEOTIDE SEQUENCE [LARGE SCALE GENOMIC DNA]</scope>
</reference>
<sequence>MQEHPIPRQITTFEFKLIGELTIKQFGFLAFGVALAALLFFLAPKIFFLNFILAAVPAVLGIGFAFVPVNDRPMDVWLRNLFRRLSSPTQYFYRKHNPPPKILLGLQLPPREVLLQHIKAQQSLNEYLQKKPKTGAADNMNQIGQNLAKKQQDLQALMANRTGSVAVPVSVPEITVATESNPVNDHTPIQVNQIQQTEPLTNLSGVVLTPNGIPLANQMVYLKQGAETVRLFKTNAQGQFQNNLPLSQGEYFLEIQDPQKKHDFARMKVNSQTGNLQIFAQK</sequence>
<keyword evidence="1" id="KW-0812">Transmembrane</keyword>
<keyword evidence="1" id="KW-0472">Membrane</keyword>
<evidence type="ECO:0000313" key="2">
    <source>
        <dbReference type="EMBL" id="OGK66527.1"/>
    </source>
</evidence>
<protein>
    <recommendedName>
        <fullName evidence="4">PrgI family protein</fullName>
    </recommendedName>
</protein>
<dbReference type="AlphaFoldDB" id="A0A1F7KFA2"/>
<gene>
    <name evidence="2" type="ORF">A2209_00820</name>
</gene>
<keyword evidence="1" id="KW-1133">Transmembrane helix</keyword>
<evidence type="ECO:0000256" key="1">
    <source>
        <dbReference type="SAM" id="Phobius"/>
    </source>
</evidence>
<accession>A0A1F7KFA2</accession>
<dbReference type="SUPFAM" id="SSF49464">
    <property type="entry name" value="Carboxypeptidase regulatory domain-like"/>
    <property type="match status" value="1"/>
</dbReference>